<dbReference type="SUPFAM" id="SSF52317">
    <property type="entry name" value="Class I glutamine amidotransferase-like"/>
    <property type="match status" value="1"/>
</dbReference>
<dbReference type="Proteomes" id="UP000242814">
    <property type="component" value="Unassembled WGS sequence"/>
</dbReference>
<dbReference type="InterPro" id="IPR050325">
    <property type="entry name" value="Prot/Nucl_acid_deglycase"/>
</dbReference>
<dbReference type="PANTHER" id="PTHR48094:SF11">
    <property type="entry name" value="GLUTATHIONE-INDEPENDENT GLYOXALASE HSP31-RELATED"/>
    <property type="match status" value="1"/>
</dbReference>
<comment type="catalytic activity">
    <reaction evidence="5">
        <text>methylglyoxal + H2O = (R)-lactate + H(+)</text>
        <dbReference type="Rhea" id="RHEA:27754"/>
        <dbReference type="ChEBI" id="CHEBI:15377"/>
        <dbReference type="ChEBI" id="CHEBI:15378"/>
        <dbReference type="ChEBI" id="CHEBI:16004"/>
        <dbReference type="ChEBI" id="CHEBI:17158"/>
        <dbReference type="EC" id="4.2.1.130"/>
    </reaction>
</comment>
<dbReference type="GO" id="GO:0019243">
    <property type="term" value="P:methylglyoxal catabolic process to D-lactate via S-lactoyl-glutathione"/>
    <property type="evidence" value="ECO:0007669"/>
    <property type="project" value="TreeGrafter"/>
</dbReference>
<sequence>MIYHPLLLRKPLSKDFNLLGALKNRSNMSSLPRKALIAVSGANPPFYLDGRKTGLSFPEALLPYNMLVGAGFEIDIASETGSFAYDDHSLEPHHLSREDQRILRNSSYSFHEKINQQLFKAGDLAPHDYGLFFAAGGHGAMYDFPHAHHLQAIAEDIYNRGGVVGAVDQAPVILAGMHTPEGDPILKDKEITGFTTKGEVELKVIDKIRDDGLRTVEEMAQAVNAHYLPPSENFDDFSHIDSRIVTGANATSTRSTVKNAIKVFEGVVGDY</sequence>
<dbReference type="EC" id="4.2.1.130" evidence="1"/>
<evidence type="ECO:0000256" key="1">
    <source>
        <dbReference type="ARBA" id="ARBA00013134"/>
    </source>
</evidence>
<evidence type="ECO:0000256" key="4">
    <source>
        <dbReference type="ARBA" id="ARBA00038493"/>
    </source>
</evidence>
<protein>
    <recommendedName>
        <fullName evidence="1">D-lactate dehydratase</fullName>
        <ecNumber evidence="1">4.2.1.130</ecNumber>
    </recommendedName>
</protein>
<dbReference type="EMBL" id="LZYO01000455">
    <property type="protein sequence ID" value="ODH13594.1"/>
    <property type="molecule type" value="Genomic_DNA"/>
</dbReference>
<organism evidence="6 7">
    <name type="scientific">Paracoccidioides brasiliensis</name>
    <dbReference type="NCBI Taxonomy" id="121759"/>
    <lineage>
        <taxon>Eukaryota</taxon>
        <taxon>Fungi</taxon>
        <taxon>Dikarya</taxon>
        <taxon>Ascomycota</taxon>
        <taxon>Pezizomycotina</taxon>
        <taxon>Eurotiomycetes</taxon>
        <taxon>Eurotiomycetidae</taxon>
        <taxon>Onygenales</taxon>
        <taxon>Ajellomycetaceae</taxon>
        <taxon>Paracoccidioides</taxon>
    </lineage>
</organism>
<dbReference type="InterPro" id="IPR029062">
    <property type="entry name" value="Class_I_gatase-like"/>
</dbReference>
<reference evidence="6 7" key="1">
    <citation type="submission" date="2016-06" db="EMBL/GenBank/DDBJ databases">
        <authorList>
            <person name="Kjaerup R.B."/>
            <person name="Dalgaard T.S."/>
            <person name="Juul-Madsen H.R."/>
        </authorList>
    </citation>
    <scope>NUCLEOTIDE SEQUENCE [LARGE SCALE GENOMIC DNA]</scope>
    <source>
        <strain evidence="6 7">Pb300</strain>
    </source>
</reference>
<keyword evidence="3" id="KW-0456">Lyase</keyword>
<name>A0A1D2J5J6_PARBR</name>
<proteinExistence type="inferred from homology"/>
<dbReference type="AlphaFoldDB" id="A0A1D2J5J6"/>
<evidence type="ECO:0000256" key="5">
    <source>
        <dbReference type="ARBA" id="ARBA00048082"/>
    </source>
</evidence>
<gene>
    <name evidence="6" type="ORF">ACO22_07097</name>
</gene>
<evidence type="ECO:0000256" key="3">
    <source>
        <dbReference type="ARBA" id="ARBA00023239"/>
    </source>
</evidence>
<keyword evidence="2" id="KW-0346">Stress response</keyword>
<evidence type="ECO:0000313" key="6">
    <source>
        <dbReference type="EMBL" id="ODH13594.1"/>
    </source>
</evidence>
<comment type="similarity">
    <text evidence="4">Belongs to the peptidase C56 family. HSP31-like subfamily.</text>
</comment>
<evidence type="ECO:0000313" key="7">
    <source>
        <dbReference type="Proteomes" id="UP000242814"/>
    </source>
</evidence>
<evidence type="ECO:0000256" key="2">
    <source>
        <dbReference type="ARBA" id="ARBA00023016"/>
    </source>
</evidence>
<dbReference type="VEuPathDB" id="FungiDB:PADG_11179"/>
<dbReference type="Gene3D" id="3.40.50.880">
    <property type="match status" value="1"/>
</dbReference>
<accession>A0A1D2J5J6</accession>
<dbReference type="VEuPathDB" id="FungiDB:PABG_02542"/>
<dbReference type="GO" id="GO:0005737">
    <property type="term" value="C:cytoplasm"/>
    <property type="evidence" value="ECO:0007669"/>
    <property type="project" value="TreeGrafter"/>
</dbReference>
<comment type="caution">
    <text evidence="6">The sequence shown here is derived from an EMBL/GenBank/DDBJ whole genome shotgun (WGS) entry which is preliminary data.</text>
</comment>
<dbReference type="PANTHER" id="PTHR48094">
    <property type="entry name" value="PROTEIN/NUCLEIC ACID DEGLYCASE DJ-1-RELATED"/>
    <property type="match status" value="1"/>
</dbReference>
<dbReference type="GO" id="GO:0019172">
    <property type="term" value="F:glyoxalase III activity"/>
    <property type="evidence" value="ECO:0007669"/>
    <property type="project" value="UniProtKB-EC"/>
</dbReference>